<evidence type="ECO:0000313" key="4">
    <source>
        <dbReference type="EMBL" id="SHG50102.1"/>
    </source>
</evidence>
<dbReference type="GO" id="GO:0016491">
    <property type="term" value="F:oxidoreductase activity"/>
    <property type="evidence" value="ECO:0007669"/>
    <property type="project" value="UniProtKB-KW"/>
</dbReference>
<dbReference type="Proteomes" id="UP000189796">
    <property type="component" value="Chromosome I"/>
</dbReference>
<gene>
    <name evidence="4" type="ORF">SAMN05443248_1760</name>
</gene>
<dbReference type="NCBIfam" id="NF005753">
    <property type="entry name" value="PRK07577.1"/>
    <property type="match status" value="1"/>
</dbReference>
<dbReference type="AlphaFoldDB" id="A0A1M5KBA2"/>
<dbReference type="RefSeq" id="WP_245332545.1">
    <property type="nucleotide sequence ID" value="NZ_LT670817.1"/>
</dbReference>
<dbReference type="CDD" id="cd05233">
    <property type="entry name" value="SDR_c"/>
    <property type="match status" value="1"/>
</dbReference>
<dbReference type="InterPro" id="IPR020904">
    <property type="entry name" value="Sc_DH/Rdtase_CS"/>
</dbReference>
<evidence type="ECO:0000259" key="3">
    <source>
        <dbReference type="SMART" id="SM00822"/>
    </source>
</evidence>
<reference evidence="4 5" key="1">
    <citation type="submission" date="2016-11" db="EMBL/GenBank/DDBJ databases">
        <authorList>
            <person name="Jaros S."/>
            <person name="Januszkiewicz K."/>
            <person name="Wedrychowicz H."/>
        </authorList>
    </citation>
    <scope>NUCLEOTIDE SEQUENCE [LARGE SCALE GENOMIC DNA]</scope>
    <source>
        <strain evidence="4 5">GAS138</strain>
    </source>
</reference>
<dbReference type="PROSITE" id="PS00061">
    <property type="entry name" value="ADH_SHORT"/>
    <property type="match status" value="1"/>
</dbReference>
<dbReference type="InterPro" id="IPR050259">
    <property type="entry name" value="SDR"/>
</dbReference>
<name>A0A1M5KBA2_9BRAD</name>
<evidence type="ECO:0000256" key="1">
    <source>
        <dbReference type="ARBA" id="ARBA00006484"/>
    </source>
</evidence>
<sequence length="245" mass="26324">MRESDMTKRTFLITGASKGIGRALSERLAASGHHVVGVARRADDPAFPGTLVPVDLSDRRATDETLRDLTARFSFDGVVNNVGFIRLGRIDEIDIDQLEESFRRNLTPAVQAVQAALPAMREKNWGRVINLSSLTILGVADRTAYAGAKSAISSFTRTWALELAQYGITVNSVAPGPTETEMFRENTPAGSEGERRFLSMIPLKRLGKPDEIAALIAFLLSEDAGFVTGQTLFADGGASIGKAAA</sequence>
<dbReference type="GO" id="GO:0032787">
    <property type="term" value="P:monocarboxylic acid metabolic process"/>
    <property type="evidence" value="ECO:0007669"/>
    <property type="project" value="UniProtKB-ARBA"/>
</dbReference>
<dbReference type="Pfam" id="PF13561">
    <property type="entry name" value="adh_short_C2"/>
    <property type="match status" value="1"/>
</dbReference>
<dbReference type="EMBL" id="LT670817">
    <property type="protein sequence ID" value="SHG50102.1"/>
    <property type="molecule type" value="Genomic_DNA"/>
</dbReference>
<dbReference type="InterPro" id="IPR036291">
    <property type="entry name" value="NAD(P)-bd_dom_sf"/>
</dbReference>
<dbReference type="FunFam" id="3.40.50.720:FF:000173">
    <property type="entry name" value="3-oxoacyl-[acyl-carrier protein] reductase"/>
    <property type="match status" value="1"/>
</dbReference>
<dbReference type="PANTHER" id="PTHR42879">
    <property type="entry name" value="3-OXOACYL-(ACYL-CARRIER-PROTEIN) REDUCTASE"/>
    <property type="match status" value="1"/>
</dbReference>
<accession>A0A1M5KBA2</accession>
<feature type="domain" description="Ketoreductase" evidence="3">
    <location>
        <begin position="9"/>
        <end position="176"/>
    </location>
</feature>
<proteinExistence type="inferred from homology"/>
<dbReference type="InterPro" id="IPR057326">
    <property type="entry name" value="KR_dom"/>
</dbReference>
<dbReference type="Gene3D" id="3.40.50.720">
    <property type="entry name" value="NAD(P)-binding Rossmann-like Domain"/>
    <property type="match status" value="1"/>
</dbReference>
<dbReference type="PRINTS" id="PR00080">
    <property type="entry name" value="SDRFAMILY"/>
</dbReference>
<dbReference type="PRINTS" id="PR00081">
    <property type="entry name" value="GDHRDH"/>
</dbReference>
<evidence type="ECO:0000313" key="5">
    <source>
        <dbReference type="Proteomes" id="UP000189796"/>
    </source>
</evidence>
<dbReference type="SUPFAM" id="SSF51735">
    <property type="entry name" value="NAD(P)-binding Rossmann-fold domains"/>
    <property type="match status" value="1"/>
</dbReference>
<dbReference type="InterPro" id="IPR002347">
    <property type="entry name" value="SDR_fam"/>
</dbReference>
<organism evidence="4 5">
    <name type="scientific">Bradyrhizobium erythrophlei</name>
    <dbReference type="NCBI Taxonomy" id="1437360"/>
    <lineage>
        <taxon>Bacteria</taxon>
        <taxon>Pseudomonadati</taxon>
        <taxon>Pseudomonadota</taxon>
        <taxon>Alphaproteobacteria</taxon>
        <taxon>Hyphomicrobiales</taxon>
        <taxon>Nitrobacteraceae</taxon>
        <taxon>Bradyrhizobium</taxon>
    </lineage>
</organism>
<keyword evidence="2" id="KW-0560">Oxidoreductase</keyword>
<comment type="similarity">
    <text evidence="1">Belongs to the short-chain dehydrogenases/reductases (SDR) family.</text>
</comment>
<evidence type="ECO:0000256" key="2">
    <source>
        <dbReference type="ARBA" id="ARBA00023002"/>
    </source>
</evidence>
<protein>
    <submittedName>
        <fullName evidence="4">NAD(P)-dependent dehydrogenase, short-chain alcohol dehydrogenase family</fullName>
    </submittedName>
</protein>
<dbReference type="SMART" id="SM00822">
    <property type="entry name" value="PKS_KR"/>
    <property type="match status" value="1"/>
</dbReference>